<comment type="caution">
    <text evidence="2">The sequence shown here is derived from an EMBL/GenBank/DDBJ whole genome shotgun (WGS) entry which is preliminary data.</text>
</comment>
<protein>
    <submittedName>
        <fullName evidence="2">Uncharacterized protein</fullName>
    </submittedName>
</protein>
<dbReference type="EMBL" id="JAINUG010000276">
    <property type="protein sequence ID" value="KAJ8384220.1"/>
    <property type="molecule type" value="Genomic_DNA"/>
</dbReference>
<evidence type="ECO:0000313" key="2">
    <source>
        <dbReference type="EMBL" id="KAJ8384220.1"/>
    </source>
</evidence>
<gene>
    <name evidence="2" type="ORF">AAFF_G00207680</name>
</gene>
<accession>A0AAD7RHM0</accession>
<evidence type="ECO:0000313" key="3">
    <source>
        <dbReference type="Proteomes" id="UP001221898"/>
    </source>
</evidence>
<name>A0AAD7RHM0_9TELE</name>
<organism evidence="2 3">
    <name type="scientific">Aldrovandia affinis</name>
    <dbReference type="NCBI Taxonomy" id="143900"/>
    <lineage>
        <taxon>Eukaryota</taxon>
        <taxon>Metazoa</taxon>
        <taxon>Chordata</taxon>
        <taxon>Craniata</taxon>
        <taxon>Vertebrata</taxon>
        <taxon>Euteleostomi</taxon>
        <taxon>Actinopterygii</taxon>
        <taxon>Neopterygii</taxon>
        <taxon>Teleostei</taxon>
        <taxon>Notacanthiformes</taxon>
        <taxon>Halosauridae</taxon>
        <taxon>Aldrovandia</taxon>
    </lineage>
</organism>
<keyword evidence="3" id="KW-1185">Reference proteome</keyword>
<sequence length="109" mass="12042">MTPSSTRSSLSLWGDRLAKILIYVHGIKRAGSKGQPAAFLRSPGPPCKSRAMGEIYDGEMLPYADRRFFIGGLRTTLLPFSRRWGHPRAAGPSQGRAEERGERHGHRGP</sequence>
<evidence type="ECO:0000256" key="1">
    <source>
        <dbReference type="SAM" id="MobiDB-lite"/>
    </source>
</evidence>
<proteinExistence type="predicted"/>
<feature type="region of interest" description="Disordered" evidence="1">
    <location>
        <begin position="83"/>
        <end position="109"/>
    </location>
</feature>
<dbReference type="Proteomes" id="UP001221898">
    <property type="component" value="Unassembled WGS sequence"/>
</dbReference>
<reference evidence="2" key="1">
    <citation type="journal article" date="2023" name="Science">
        <title>Genome structures resolve the early diversification of teleost fishes.</title>
        <authorList>
            <person name="Parey E."/>
            <person name="Louis A."/>
            <person name="Montfort J."/>
            <person name="Bouchez O."/>
            <person name="Roques C."/>
            <person name="Iampietro C."/>
            <person name="Lluch J."/>
            <person name="Castinel A."/>
            <person name="Donnadieu C."/>
            <person name="Desvignes T."/>
            <person name="Floi Bucao C."/>
            <person name="Jouanno E."/>
            <person name="Wen M."/>
            <person name="Mejri S."/>
            <person name="Dirks R."/>
            <person name="Jansen H."/>
            <person name="Henkel C."/>
            <person name="Chen W.J."/>
            <person name="Zahm M."/>
            <person name="Cabau C."/>
            <person name="Klopp C."/>
            <person name="Thompson A.W."/>
            <person name="Robinson-Rechavi M."/>
            <person name="Braasch I."/>
            <person name="Lecointre G."/>
            <person name="Bobe J."/>
            <person name="Postlethwait J.H."/>
            <person name="Berthelot C."/>
            <person name="Roest Crollius H."/>
            <person name="Guiguen Y."/>
        </authorList>
    </citation>
    <scope>NUCLEOTIDE SEQUENCE</scope>
    <source>
        <strain evidence="2">NC1722</strain>
    </source>
</reference>
<dbReference type="AlphaFoldDB" id="A0AAD7RHM0"/>